<evidence type="ECO:0000313" key="4">
    <source>
        <dbReference type="Proteomes" id="UP001153709"/>
    </source>
</evidence>
<sequence length="407" mass="47608">MILTSKIDDTVPPLWMTFFTRIQSAKKIKRNLCGCFSKTLFEKLFPETVNLPCDICNRHDFIHFEDVGNSKNNFTFIVKRELNINLTNELNTTKNDNITTYVPTVKVGSNIKNAFFKEFDYKNVYKLETVNEHSNEININLANQLNTIKNDNIAAYVPTVKVGSNIQNAFFKEFKDYQNVYKLETGNARSNEFNRIKQVSFSNNINNIVLSIERKYNPYDQLQYDKNFDDENVYKLETVNEHSNEFNRIKEEFVGNNINRIHSIQKVHNPYLLLQYDLRKLEYEKRGRRYKEKRLFHGTKKSNISGICERNFNWRLTGSSTGHLFGQGVNFSPCANYCTHYGDPTYNKWMILALVIVSKCCLGTSEMKIPLDGCDTSIKENGLVYVKYDDNSYYPQYLIHYESNLCK</sequence>
<dbReference type="Gene3D" id="3.90.228.10">
    <property type="match status" value="1"/>
</dbReference>
<dbReference type="EC" id="2.4.2.-" evidence="1"/>
<evidence type="ECO:0000256" key="1">
    <source>
        <dbReference type="RuleBase" id="RU362114"/>
    </source>
</evidence>
<accession>A0A9N9TD98</accession>
<keyword evidence="1" id="KW-0328">Glycosyltransferase</keyword>
<dbReference type="GO" id="GO:0005634">
    <property type="term" value="C:nucleus"/>
    <property type="evidence" value="ECO:0007669"/>
    <property type="project" value="TreeGrafter"/>
</dbReference>
<dbReference type="GO" id="GO:1990404">
    <property type="term" value="F:NAD+-protein mono-ADP-ribosyltransferase activity"/>
    <property type="evidence" value="ECO:0007669"/>
    <property type="project" value="TreeGrafter"/>
</dbReference>
<dbReference type="PROSITE" id="PS51059">
    <property type="entry name" value="PARP_CATALYTIC"/>
    <property type="match status" value="1"/>
</dbReference>
<gene>
    <name evidence="3" type="ORF">DIABBA_LOCUS11953</name>
</gene>
<proteinExistence type="predicted"/>
<dbReference type="Proteomes" id="UP001153709">
    <property type="component" value="Chromosome 8"/>
</dbReference>
<keyword evidence="4" id="KW-1185">Reference proteome</keyword>
<dbReference type="EMBL" id="OU898283">
    <property type="protein sequence ID" value="CAG9839156.1"/>
    <property type="molecule type" value="Genomic_DNA"/>
</dbReference>
<dbReference type="PANTHER" id="PTHR45740">
    <property type="entry name" value="POLY [ADP-RIBOSE] POLYMERASE"/>
    <property type="match status" value="1"/>
</dbReference>
<keyword evidence="1" id="KW-0520">NAD</keyword>
<protein>
    <recommendedName>
        <fullName evidence="1">Poly [ADP-ribose] polymerase</fullName>
        <shortName evidence="1">PARP</shortName>
        <ecNumber evidence="1">2.4.2.-</ecNumber>
    </recommendedName>
</protein>
<dbReference type="Pfam" id="PF00644">
    <property type="entry name" value="PARP"/>
    <property type="match status" value="1"/>
</dbReference>
<dbReference type="SUPFAM" id="SSF56399">
    <property type="entry name" value="ADP-ribosylation"/>
    <property type="match status" value="1"/>
</dbReference>
<evidence type="ECO:0000313" key="3">
    <source>
        <dbReference type="EMBL" id="CAG9839156.1"/>
    </source>
</evidence>
<name>A0A9N9TD98_DIABA</name>
<dbReference type="OrthoDB" id="6133115at2759"/>
<dbReference type="InterPro" id="IPR051712">
    <property type="entry name" value="ARTD-AVP"/>
</dbReference>
<feature type="domain" description="PARP catalytic" evidence="2">
    <location>
        <begin position="222"/>
        <end position="407"/>
    </location>
</feature>
<reference evidence="3" key="1">
    <citation type="submission" date="2022-01" db="EMBL/GenBank/DDBJ databases">
        <authorList>
            <person name="King R."/>
        </authorList>
    </citation>
    <scope>NUCLEOTIDE SEQUENCE</scope>
</reference>
<dbReference type="InterPro" id="IPR012317">
    <property type="entry name" value="Poly(ADP-ribose)pol_cat_dom"/>
</dbReference>
<keyword evidence="1" id="KW-0808">Transferase</keyword>
<evidence type="ECO:0000259" key="2">
    <source>
        <dbReference type="PROSITE" id="PS51059"/>
    </source>
</evidence>
<dbReference type="GO" id="GO:0003950">
    <property type="term" value="F:NAD+ poly-ADP-ribosyltransferase activity"/>
    <property type="evidence" value="ECO:0007669"/>
    <property type="project" value="UniProtKB-UniRule"/>
</dbReference>
<dbReference type="AlphaFoldDB" id="A0A9N9TD98"/>
<organism evidence="3 4">
    <name type="scientific">Diabrotica balteata</name>
    <name type="common">Banded cucumber beetle</name>
    <dbReference type="NCBI Taxonomy" id="107213"/>
    <lineage>
        <taxon>Eukaryota</taxon>
        <taxon>Metazoa</taxon>
        <taxon>Ecdysozoa</taxon>
        <taxon>Arthropoda</taxon>
        <taxon>Hexapoda</taxon>
        <taxon>Insecta</taxon>
        <taxon>Pterygota</taxon>
        <taxon>Neoptera</taxon>
        <taxon>Endopterygota</taxon>
        <taxon>Coleoptera</taxon>
        <taxon>Polyphaga</taxon>
        <taxon>Cucujiformia</taxon>
        <taxon>Chrysomeloidea</taxon>
        <taxon>Chrysomelidae</taxon>
        <taxon>Galerucinae</taxon>
        <taxon>Diabroticina</taxon>
        <taxon>Diabroticites</taxon>
        <taxon>Diabrotica</taxon>
    </lineage>
</organism>
<dbReference type="PANTHER" id="PTHR45740:SF2">
    <property type="entry name" value="POLY [ADP-RIBOSE] POLYMERASE"/>
    <property type="match status" value="1"/>
</dbReference>